<feature type="compositionally biased region" description="Basic and acidic residues" evidence="1">
    <location>
        <begin position="23"/>
        <end position="32"/>
    </location>
</feature>
<dbReference type="Proteomes" id="UP000663838">
    <property type="component" value="Unassembled WGS sequence"/>
</dbReference>
<organism evidence="3 4">
    <name type="scientific">Rotaria socialis</name>
    <dbReference type="NCBI Taxonomy" id="392032"/>
    <lineage>
        <taxon>Eukaryota</taxon>
        <taxon>Metazoa</taxon>
        <taxon>Spiralia</taxon>
        <taxon>Gnathifera</taxon>
        <taxon>Rotifera</taxon>
        <taxon>Eurotatoria</taxon>
        <taxon>Bdelloidea</taxon>
        <taxon>Philodinida</taxon>
        <taxon>Philodinidae</taxon>
        <taxon>Rotaria</taxon>
    </lineage>
</organism>
<feature type="region of interest" description="Disordered" evidence="1">
    <location>
        <begin position="23"/>
        <end position="44"/>
    </location>
</feature>
<comment type="caution">
    <text evidence="3">The sequence shown here is derived from an EMBL/GenBank/DDBJ whole genome shotgun (WGS) entry which is preliminary data.</text>
</comment>
<proteinExistence type="predicted"/>
<dbReference type="AlphaFoldDB" id="A0A821GVR0"/>
<gene>
    <name evidence="2" type="ORF">KIK155_LOCUS1577</name>
    <name evidence="3" type="ORF">TOA249_LOCUS15346</name>
</gene>
<evidence type="ECO:0000313" key="2">
    <source>
        <dbReference type="EMBL" id="CAF3330646.1"/>
    </source>
</evidence>
<evidence type="ECO:0000313" key="3">
    <source>
        <dbReference type="EMBL" id="CAF4672387.1"/>
    </source>
</evidence>
<sequence>MHKYDGKFKKHLIKNQSKKIKSLQEEQKKQEKQQQQIPNDIEEHNNLTTVKTNTDNVVNISKAKLNEKYLAVLSKGLEFVPTQNSINAKTTITNCETSLNSTPQIVKKAAISQITAFINTWKKRKKNNMYITKLHQQEKINTAQKYQLTGIDDLSTIRGQPMLHKANHPMRIVTCSRDTILSSISRFVFQIIKELRSTIAGTVINILKFVEEISEKSITENG</sequence>
<evidence type="ECO:0000313" key="4">
    <source>
        <dbReference type="Proteomes" id="UP000663838"/>
    </source>
</evidence>
<name>A0A821GVR0_9BILA</name>
<dbReference type="Proteomes" id="UP000663865">
    <property type="component" value="Unassembled WGS sequence"/>
</dbReference>
<dbReference type="EMBL" id="CAJNYV010000039">
    <property type="protein sequence ID" value="CAF3330646.1"/>
    <property type="molecule type" value="Genomic_DNA"/>
</dbReference>
<evidence type="ECO:0000256" key="1">
    <source>
        <dbReference type="SAM" id="MobiDB-lite"/>
    </source>
</evidence>
<protein>
    <submittedName>
        <fullName evidence="3">Uncharacterized protein</fullName>
    </submittedName>
</protein>
<reference evidence="3" key="1">
    <citation type="submission" date="2021-02" db="EMBL/GenBank/DDBJ databases">
        <authorList>
            <person name="Nowell W R."/>
        </authorList>
    </citation>
    <scope>NUCLEOTIDE SEQUENCE</scope>
</reference>
<dbReference type="EMBL" id="CAJOBS010000995">
    <property type="protein sequence ID" value="CAF4672387.1"/>
    <property type="molecule type" value="Genomic_DNA"/>
</dbReference>
<accession>A0A821GVR0</accession>